<evidence type="ECO:0000256" key="1">
    <source>
        <dbReference type="ARBA" id="ARBA00022649"/>
    </source>
</evidence>
<dbReference type="EMBL" id="BSKO01000001">
    <property type="protein sequence ID" value="GLO67027.1"/>
    <property type="molecule type" value="Genomic_DNA"/>
</dbReference>
<dbReference type="Pfam" id="PF01934">
    <property type="entry name" value="HepT-like"/>
    <property type="match status" value="1"/>
</dbReference>
<dbReference type="PANTHER" id="PTHR33397:SF5">
    <property type="entry name" value="RNASE YUTE-RELATED"/>
    <property type="match status" value="1"/>
</dbReference>
<keyword evidence="2" id="KW-0540">Nuclease</keyword>
<comment type="caution">
    <text evidence="5">The sequence shown here is derived from an EMBL/GenBank/DDBJ whole genome shotgun (WGS) entry which is preliminary data.</text>
</comment>
<evidence type="ECO:0000256" key="3">
    <source>
        <dbReference type="ARBA" id="ARBA00022801"/>
    </source>
</evidence>
<dbReference type="InterPro" id="IPR008201">
    <property type="entry name" value="HepT-like"/>
</dbReference>
<reference evidence="5 6" key="1">
    <citation type="submission" date="2023-02" db="EMBL/GenBank/DDBJ databases">
        <title>Oceanobacillus kimchii IFOP_LL358 isolated form Alexandrium catenella lab strain.</title>
        <authorList>
            <person name="Gajardo G."/>
            <person name="Ueki S."/>
            <person name="Maruyama F."/>
        </authorList>
    </citation>
    <scope>NUCLEOTIDE SEQUENCE [LARGE SCALE GENOMIC DNA]</scope>
    <source>
        <strain evidence="5 6">IFOP_LL358</strain>
    </source>
</reference>
<dbReference type="InterPro" id="IPR052379">
    <property type="entry name" value="Type_VII_TA_RNase"/>
</dbReference>
<gene>
    <name evidence="5" type="ORF">MACH08_28110</name>
</gene>
<evidence type="ECO:0000256" key="2">
    <source>
        <dbReference type="ARBA" id="ARBA00022722"/>
    </source>
</evidence>
<accession>A0ABQ5TLN8</accession>
<sequence>MYFVDQQKIEEILTYMDKVIVELRKHSSSTTFLDKMAKERMIHIVIESILDVGNMMIDGFIMRDPGSYEDIIDILLDENVLEAEHEHAYKKIIELRKEIVNNYKEVDHNQIFKLLNIHLGEISQFSKYIQSYLQNELGVANAFSNPKG</sequence>
<evidence type="ECO:0000256" key="4">
    <source>
        <dbReference type="ARBA" id="ARBA00024207"/>
    </source>
</evidence>
<dbReference type="RefSeq" id="WP_069685681.1">
    <property type="nucleotide sequence ID" value="NZ_BSKO01000001.1"/>
</dbReference>
<keyword evidence="3" id="KW-0378">Hydrolase</keyword>
<organism evidence="5 6">
    <name type="scientific">Oceanobacillus kimchii</name>
    <dbReference type="NCBI Taxonomy" id="746691"/>
    <lineage>
        <taxon>Bacteria</taxon>
        <taxon>Bacillati</taxon>
        <taxon>Bacillota</taxon>
        <taxon>Bacilli</taxon>
        <taxon>Bacillales</taxon>
        <taxon>Bacillaceae</taxon>
        <taxon>Oceanobacillus</taxon>
    </lineage>
</organism>
<dbReference type="Proteomes" id="UP001275436">
    <property type="component" value="Unassembled WGS sequence"/>
</dbReference>
<evidence type="ECO:0000313" key="6">
    <source>
        <dbReference type="Proteomes" id="UP001275436"/>
    </source>
</evidence>
<evidence type="ECO:0008006" key="7">
    <source>
        <dbReference type="Google" id="ProtNLM"/>
    </source>
</evidence>
<keyword evidence="6" id="KW-1185">Reference proteome</keyword>
<name>A0ABQ5TLN8_9BACI</name>
<keyword evidence="1" id="KW-1277">Toxin-antitoxin system</keyword>
<dbReference type="InterPro" id="IPR037038">
    <property type="entry name" value="HepT-like_sf"/>
</dbReference>
<evidence type="ECO:0000313" key="5">
    <source>
        <dbReference type="EMBL" id="GLO67027.1"/>
    </source>
</evidence>
<dbReference type="Gene3D" id="1.20.120.580">
    <property type="entry name" value="bsu32300-like"/>
    <property type="match status" value="1"/>
</dbReference>
<dbReference type="PANTHER" id="PTHR33397">
    <property type="entry name" value="UPF0331 PROTEIN YUTE"/>
    <property type="match status" value="1"/>
</dbReference>
<proteinExistence type="inferred from homology"/>
<comment type="similarity">
    <text evidence="4">Belongs to the HepT RNase toxin family.</text>
</comment>
<protein>
    <recommendedName>
        <fullName evidence="7">DUF86 domain-containing protein</fullName>
    </recommendedName>
</protein>